<proteinExistence type="predicted"/>
<dbReference type="AlphaFoldDB" id="A0A1I7FLK7"/>
<dbReference type="Proteomes" id="UP000183656">
    <property type="component" value="Unassembled WGS sequence"/>
</dbReference>
<feature type="signal peptide" evidence="1">
    <location>
        <begin position="1"/>
        <end position="31"/>
    </location>
</feature>
<dbReference type="PANTHER" id="PTHR34700">
    <property type="entry name" value="POTASSIUM BINDING PROTEIN KBP"/>
    <property type="match status" value="1"/>
</dbReference>
<evidence type="ECO:0000313" key="4">
    <source>
        <dbReference type="Proteomes" id="UP000183656"/>
    </source>
</evidence>
<evidence type="ECO:0000259" key="2">
    <source>
        <dbReference type="PROSITE" id="PS51782"/>
    </source>
</evidence>
<protein>
    <submittedName>
        <fullName evidence="3">LysM domain-containing protein</fullName>
    </submittedName>
</protein>
<dbReference type="PROSITE" id="PS51782">
    <property type="entry name" value="LYSM"/>
    <property type="match status" value="1"/>
</dbReference>
<evidence type="ECO:0000256" key="1">
    <source>
        <dbReference type="SAM" id="SignalP"/>
    </source>
</evidence>
<dbReference type="InterPro" id="IPR018392">
    <property type="entry name" value="LysM"/>
</dbReference>
<organism evidence="3 4">
    <name type="scientific">Paenacidovorax caeni</name>
    <dbReference type="NCBI Taxonomy" id="343013"/>
    <lineage>
        <taxon>Bacteria</taxon>
        <taxon>Pseudomonadati</taxon>
        <taxon>Pseudomonadota</taxon>
        <taxon>Betaproteobacteria</taxon>
        <taxon>Burkholderiales</taxon>
        <taxon>Comamonadaceae</taxon>
        <taxon>Paenacidovorax</taxon>
    </lineage>
</organism>
<sequence length="406" mass="44304">MHQPSKHKAAGAYARALCLLAALAATGAATAQQPSYPVTAAQRATAQQTAQNGIPVAELAANAPETYVVKRGDTLWGIAGMYLQRPWRWPELWGMNLQAVANPHRIYPGQTLYLDRQGGYARLSTTRPGSTEPETVRLSPRTRTESLADLALPTLKPHLIEPFLVEPIVVDDGTFAHAPRIVATTDERVLMASGDRAYVRGESGKPLLREPGEPRRFQVYRDAVALKDPLTGDILGYEGQYLGKAELIKGEGLEESSDGRGHTVAEYVPATVMLTNTKEDVRAGDRLLPAPERTFSSYVPHAPEMEVDARVVSIYGSTKVRYAAQNQVVTINKGIADGIEPGHVLQIVTQGDRILDQTDPDRATIKLPSERNGLAMVFRTFDRVSYVLLLQLGSGVRVGDRLINPN</sequence>
<dbReference type="InterPro" id="IPR052196">
    <property type="entry name" value="Bact_Kbp"/>
</dbReference>
<keyword evidence="4" id="KW-1185">Reference proteome</keyword>
<feature type="domain" description="LysM" evidence="2">
    <location>
        <begin position="65"/>
        <end position="114"/>
    </location>
</feature>
<feature type="chain" id="PRO_5010381647" evidence="1">
    <location>
        <begin position="32"/>
        <end position="406"/>
    </location>
</feature>
<dbReference type="SMART" id="SM00257">
    <property type="entry name" value="LysM"/>
    <property type="match status" value="1"/>
</dbReference>
<dbReference type="OrthoDB" id="9765158at2"/>
<gene>
    <name evidence="3" type="ORF">SAMN04489707_1002152</name>
</gene>
<accession>A0A1I7FLK7</accession>
<dbReference type="RefSeq" id="WP_082366480.1">
    <property type="nucleotide sequence ID" value="NZ_CYIG01000005.1"/>
</dbReference>
<dbReference type="SUPFAM" id="SSF54106">
    <property type="entry name" value="LysM domain"/>
    <property type="match status" value="1"/>
</dbReference>
<dbReference type="PANTHER" id="PTHR34700:SF4">
    <property type="entry name" value="PHAGE-LIKE ELEMENT PBSX PROTEIN XKDP"/>
    <property type="match status" value="1"/>
</dbReference>
<dbReference type="CDD" id="cd00118">
    <property type="entry name" value="LysM"/>
    <property type="match status" value="1"/>
</dbReference>
<keyword evidence="1" id="KW-0732">Signal</keyword>
<dbReference type="Pfam" id="PF01476">
    <property type="entry name" value="LysM"/>
    <property type="match status" value="1"/>
</dbReference>
<evidence type="ECO:0000313" key="3">
    <source>
        <dbReference type="EMBL" id="SFU37028.1"/>
    </source>
</evidence>
<dbReference type="InterPro" id="IPR036779">
    <property type="entry name" value="LysM_dom_sf"/>
</dbReference>
<reference evidence="3 4" key="1">
    <citation type="submission" date="2016-10" db="EMBL/GenBank/DDBJ databases">
        <authorList>
            <person name="de Groot N.N."/>
        </authorList>
    </citation>
    <scope>NUCLEOTIDE SEQUENCE [LARGE SCALE GENOMIC DNA]</scope>
    <source>
        <strain evidence="3 4">R-24608</strain>
    </source>
</reference>
<dbReference type="EMBL" id="FPBX01000002">
    <property type="protein sequence ID" value="SFU37028.1"/>
    <property type="molecule type" value="Genomic_DNA"/>
</dbReference>
<dbReference type="STRING" id="343013.SAMN04489707_1002152"/>
<name>A0A1I7FLK7_9BURK</name>
<dbReference type="Gene3D" id="3.10.350.10">
    <property type="entry name" value="LysM domain"/>
    <property type="match status" value="1"/>
</dbReference>